<feature type="binding site" evidence="7">
    <location>
        <position position="376"/>
    </location>
    <ligand>
        <name>UTP</name>
        <dbReference type="ChEBI" id="CHEBI:46398"/>
    </ligand>
</feature>
<dbReference type="EC" id="2.7.7.9" evidence="2 5"/>
<dbReference type="FunFam" id="3.90.550.10:FF:000002">
    <property type="entry name" value="UTP--glucose-1-phosphate uridylyltransferase"/>
    <property type="match status" value="1"/>
</dbReference>
<reference evidence="9 10" key="1">
    <citation type="submission" date="2024-03" db="EMBL/GenBank/DDBJ databases">
        <title>The Acrasis kona genome and developmental transcriptomes reveal deep origins of eukaryotic multicellular pathways.</title>
        <authorList>
            <person name="Sheikh S."/>
            <person name="Fu C.-J."/>
            <person name="Brown M.W."/>
            <person name="Baldauf S.L."/>
        </authorList>
    </citation>
    <scope>NUCLEOTIDE SEQUENCE [LARGE SCALE GENOMIC DNA]</scope>
    <source>
        <strain evidence="9 10">ATCC MYA-3509</strain>
    </source>
</reference>
<feature type="binding site" evidence="7">
    <location>
        <position position="113"/>
    </location>
    <ligand>
        <name>UTP</name>
        <dbReference type="ChEBI" id="CHEBI:46398"/>
    </ligand>
</feature>
<feature type="binding site" evidence="6">
    <location>
        <position position="209"/>
    </location>
    <ligand>
        <name>substrate</name>
    </ligand>
</feature>
<dbReference type="InterPro" id="IPR002618">
    <property type="entry name" value="UDPGP_fam"/>
</dbReference>
<evidence type="ECO:0000313" key="10">
    <source>
        <dbReference type="Proteomes" id="UP001431209"/>
    </source>
</evidence>
<dbReference type="InterPro" id="IPR029044">
    <property type="entry name" value="Nucleotide-diphossugar_trans"/>
</dbReference>
<comment type="caution">
    <text evidence="9">The sequence shown here is derived from an EMBL/GenBank/DDBJ whole genome shotgun (WGS) entry which is preliminary data.</text>
</comment>
<proteinExistence type="inferred from homology"/>
<evidence type="ECO:0000256" key="3">
    <source>
        <dbReference type="ARBA" id="ARBA00022679"/>
    </source>
</evidence>
<feature type="binding site" evidence="7">
    <location>
        <position position="176"/>
    </location>
    <ligand>
        <name>UTP</name>
        <dbReference type="ChEBI" id="CHEBI:46398"/>
    </ligand>
</feature>
<accession>A0AAW2ZL98</accession>
<dbReference type="InterPro" id="IPR016267">
    <property type="entry name" value="UDPGP_trans"/>
</dbReference>
<protein>
    <recommendedName>
        <fullName evidence="2 5">UTP--glucose-1-phosphate uridylyltransferase</fullName>
        <ecNumber evidence="2 5">2.7.7.9</ecNumber>
    </recommendedName>
</protein>
<feature type="binding site" evidence="7">
    <location>
        <position position="239"/>
    </location>
    <ligand>
        <name>UTP</name>
        <dbReference type="ChEBI" id="CHEBI:46398"/>
    </ligand>
</feature>
<keyword evidence="10" id="KW-1185">Reference proteome</keyword>
<feature type="compositionally biased region" description="Polar residues" evidence="8">
    <location>
        <begin position="194"/>
        <end position="203"/>
    </location>
</feature>
<dbReference type="AlphaFoldDB" id="A0AAW2ZL98"/>
<dbReference type="EMBL" id="JAOPGA020001704">
    <property type="protein sequence ID" value="KAL0490601.1"/>
    <property type="molecule type" value="Genomic_DNA"/>
</dbReference>
<feature type="binding site" evidence="7">
    <location>
        <position position="208"/>
    </location>
    <ligand>
        <name>UTP</name>
        <dbReference type="ChEBI" id="CHEBI:46398"/>
    </ligand>
</feature>
<sequence>MSSRDDKTYQEKKSAMDKDLKDLVDATSDNKDSFSATMEDFKQLFDKFLKQEFLGDDSSTISWDKIRPPSKIVNYDECDRNLNEERIKTLLSGLVVLKLNGGLGTTMGCTGPKSVIKVRGEDSFLELVIKQLQFLNEKYSVDVPLVLMNSFNTEEETNQILPNYQNGKVTIKSFNQKQYPRFTKKEFKPVPKNGNKSAQNNNEWFPPGHGDVYDSFYKSPLYKELKAQGKKYIFISNIDNLGATVDLSIIDHLEKNKIEFAMEVTPKSLADVKGGTLIDYEGKVKLLEIAQVPKEYVEEFKSIEKFKVFNTNNLYVALDAIEKNLDKFGNVELIVNHKVHEGVDIIQLETASGASIQMFENAVGFQVPRSRFLPVKTCSDLMLVQSDLYDLKEDMTLSKHSKRGDKENPLIELGDEFKFVNDYLSRVPKGVPSIVDLNKLKVSGDVKFGANVVLKGDVNIKADKGKNIEVRDGSVLDNENLSA</sequence>
<dbReference type="Proteomes" id="UP001431209">
    <property type="component" value="Unassembled WGS sequence"/>
</dbReference>
<dbReference type="Gene3D" id="2.160.10.10">
    <property type="entry name" value="Hexapeptide repeat proteins"/>
    <property type="match status" value="1"/>
</dbReference>
<name>A0AAW2ZL98_9EUKA</name>
<evidence type="ECO:0000256" key="6">
    <source>
        <dbReference type="PIRSR" id="PIRSR000806-1"/>
    </source>
</evidence>
<dbReference type="GO" id="GO:0003983">
    <property type="term" value="F:UTP:glucose-1-phosphate uridylyltransferase activity"/>
    <property type="evidence" value="ECO:0007669"/>
    <property type="project" value="UniProtKB-EC"/>
</dbReference>
<comment type="similarity">
    <text evidence="1 5">Belongs to the UDPGP type 1 family.</text>
</comment>
<feature type="region of interest" description="Disordered" evidence="8">
    <location>
        <begin position="186"/>
        <end position="206"/>
    </location>
</feature>
<evidence type="ECO:0000256" key="2">
    <source>
        <dbReference type="ARBA" id="ARBA00012415"/>
    </source>
</evidence>
<dbReference type="PIRSF" id="PIRSF000806">
    <property type="entry name" value="UDPGP"/>
    <property type="match status" value="1"/>
</dbReference>
<dbReference type="GO" id="GO:0006011">
    <property type="term" value="P:UDP-alpha-D-glucose metabolic process"/>
    <property type="evidence" value="ECO:0007669"/>
    <property type="project" value="UniProtKB-UniRule"/>
</dbReference>
<keyword evidence="3 5" id="KW-0808">Transferase</keyword>
<evidence type="ECO:0000256" key="5">
    <source>
        <dbReference type="PIRNR" id="PIRNR000806"/>
    </source>
</evidence>
<dbReference type="Pfam" id="PF01704">
    <property type="entry name" value="UDPGP"/>
    <property type="match status" value="1"/>
</dbReference>
<keyword evidence="4 5" id="KW-0548">Nucleotidyltransferase</keyword>
<organism evidence="9 10">
    <name type="scientific">Acrasis kona</name>
    <dbReference type="NCBI Taxonomy" id="1008807"/>
    <lineage>
        <taxon>Eukaryota</taxon>
        <taxon>Discoba</taxon>
        <taxon>Heterolobosea</taxon>
        <taxon>Tetramitia</taxon>
        <taxon>Eutetramitia</taxon>
        <taxon>Acrasidae</taxon>
        <taxon>Acrasis</taxon>
    </lineage>
</organism>
<evidence type="ECO:0000256" key="8">
    <source>
        <dbReference type="SAM" id="MobiDB-lite"/>
    </source>
</evidence>
<dbReference type="Gene3D" id="3.90.550.10">
    <property type="entry name" value="Spore Coat Polysaccharide Biosynthesis Protein SpsA, Chain A"/>
    <property type="match status" value="1"/>
</dbReference>
<evidence type="ECO:0000313" key="9">
    <source>
        <dbReference type="EMBL" id="KAL0490601.1"/>
    </source>
</evidence>
<comment type="catalytic activity">
    <reaction evidence="5">
        <text>alpha-D-glucose 1-phosphate + UTP + H(+) = UDP-alpha-D-glucose + diphosphate</text>
        <dbReference type="Rhea" id="RHEA:19889"/>
        <dbReference type="ChEBI" id="CHEBI:15378"/>
        <dbReference type="ChEBI" id="CHEBI:33019"/>
        <dbReference type="ChEBI" id="CHEBI:46398"/>
        <dbReference type="ChEBI" id="CHEBI:58601"/>
        <dbReference type="ChEBI" id="CHEBI:58885"/>
        <dbReference type="EC" id="2.7.7.9"/>
    </reaction>
</comment>
<evidence type="ECO:0000256" key="1">
    <source>
        <dbReference type="ARBA" id="ARBA00010401"/>
    </source>
</evidence>
<evidence type="ECO:0000256" key="7">
    <source>
        <dbReference type="PIRSR" id="PIRSR000806-2"/>
    </source>
</evidence>
<dbReference type="CDD" id="cd00897">
    <property type="entry name" value="UGPase_euk"/>
    <property type="match status" value="1"/>
</dbReference>
<evidence type="ECO:0000256" key="4">
    <source>
        <dbReference type="ARBA" id="ARBA00022695"/>
    </source>
</evidence>
<gene>
    <name evidence="9" type="ORF">AKO1_003404</name>
</gene>
<dbReference type="PANTHER" id="PTHR43511">
    <property type="match status" value="1"/>
</dbReference>
<dbReference type="FunFam" id="2.160.10.10:FF:000001">
    <property type="entry name" value="UTP--glucose-1-phosphate uridylyltransferase"/>
    <property type="match status" value="1"/>
</dbReference>
<dbReference type="SUPFAM" id="SSF53448">
    <property type="entry name" value="Nucleotide-diphospho-sugar transferases"/>
    <property type="match status" value="1"/>
</dbReference>